<dbReference type="GO" id="GO:0008840">
    <property type="term" value="F:4-hydroxy-tetrahydrodipicolinate synthase activity"/>
    <property type="evidence" value="ECO:0007669"/>
    <property type="project" value="TreeGrafter"/>
</dbReference>
<sequence length="293" mass="30231">MLASPFDDDLALDHASLARQLELARSVSAQGVVALGVFGEADALSREEQRAVVRTVTSSYDGPVVLGMSGRTTAVVVDQARDCLDAATRTPVALMVQVNSPRADVVVDHLTAVHEATGLPVVLQDYPAVSNVRVATDALVDVARRCAPFVAAVKAESAPTPPSIAALTAAVGAPVFGGLGGVGLVDELACGAAGAMTGMSHPEGLRAALDAYDAGGFDAVAEAWAPWLPLANFEGQLQIGLALRKEILRRRGVLATGLVRPPAATLPPPLLPVLDAHLARLPLPDKEIAWNSA</sequence>
<dbReference type="PANTHER" id="PTHR12128">
    <property type="entry name" value="DIHYDRODIPICOLINATE SYNTHASE"/>
    <property type="match status" value="1"/>
</dbReference>
<name>A0A4Q5JAU4_9ACTN</name>
<dbReference type="InterPro" id="IPR013785">
    <property type="entry name" value="Aldolase_TIM"/>
</dbReference>
<comment type="similarity">
    <text evidence="1">Belongs to the DapA family.</text>
</comment>
<dbReference type="SUPFAM" id="SSF51569">
    <property type="entry name" value="Aldolase"/>
    <property type="match status" value="1"/>
</dbReference>
<evidence type="ECO:0000313" key="3">
    <source>
        <dbReference type="EMBL" id="RYU15793.1"/>
    </source>
</evidence>
<dbReference type="AlphaFoldDB" id="A0A4Q5JAU4"/>
<reference evidence="3 4" key="1">
    <citation type="submission" date="2019-01" db="EMBL/GenBank/DDBJ databases">
        <title>Nocardioides guangzhouensis sp. nov., an actinobacterium isolated from soil.</title>
        <authorList>
            <person name="Fu Y."/>
            <person name="Cai Y."/>
            <person name="Lin Z."/>
            <person name="Chen P."/>
        </authorList>
    </citation>
    <scope>NUCLEOTIDE SEQUENCE [LARGE SCALE GENOMIC DNA]</scope>
    <source>
        <strain evidence="3 4">NBRC 105384</strain>
    </source>
</reference>
<dbReference type="PANTHER" id="PTHR12128:SF66">
    <property type="entry name" value="4-HYDROXY-2-OXOGLUTARATE ALDOLASE, MITOCHONDRIAL"/>
    <property type="match status" value="1"/>
</dbReference>
<dbReference type="OrthoDB" id="9778880at2"/>
<dbReference type="Gene3D" id="3.20.20.70">
    <property type="entry name" value="Aldolase class I"/>
    <property type="match status" value="1"/>
</dbReference>
<dbReference type="CDD" id="cd00408">
    <property type="entry name" value="DHDPS-like"/>
    <property type="match status" value="1"/>
</dbReference>
<dbReference type="Pfam" id="PF00701">
    <property type="entry name" value="DHDPS"/>
    <property type="match status" value="1"/>
</dbReference>
<accession>A0A4Q5JAU4</accession>
<dbReference type="Proteomes" id="UP000291189">
    <property type="component" value="Unassembled WGS sequence"/>
</dbReference>
<evidence type="ECO:0000256" key="1">
    <source>
        <dbReference type="ARBA" id="ARBA00007592"/>
    </source>
</evidence>
<comment type="caution">
    <text evidence="3">The sequence shown here is derived from an EMBL/GenBank/DDBJ whole genome shotgun (WGS) entry which is preliminary data.</text>
</comment>
<dbReference type="EMBL" id="SDPU01000001">
    <property type="protein sequence ID" value="RYU15793.1"/>
    <property type="molecule type" value="Genomic_DNA"/>
</dbReference>
<keyword evidence="4" id="KW-1185">Reference proteome</keyword>
<dbReference type="InterPro" id="IPR002220">
    <property type="entry name" value="DapA-like"/>
</dbReference>
<keyword evidence="2" id="KW-0456">Lyase</keyword>
<proteinExistence type="inferred from homology"/>
<dbReference type="GO" id="GO:0005829">
    <property type="term" value="C:cytosol"/>
    <property type="evidence" value="ECO:0007669"/>
    <property type="project" value="TreeGrafter"/>
</dbReference>
<evidence type="ECO:0000256" key="2">
    <source>
        <dbReference type="ARBA" id="ARBA00023239"/>
    </source>
</evidence>
<organism evidence="3 4">
    <name type="scientific">Nocardioides iriomotensis</name>
    <dbReference type="NCBI Taxonomy" id="715784"/>
    <lineage>
        <taxon>Bacteria</taxon>
        <taxon>Bacillati</taxon>
        <taxon>Actinomycetota</taxon>
        <taxon>Actinomycetes</taxon>
        <taxon>Propionibacteriales</taxon>
        <taxon>Nocardioidaceae</taxon>
        <taxon>Nocardioides</taxon>
    </lineage>
</organism>
<evidence type="ECO:0000313" key="4">
    <source>
        <dbReference type="Proteomes" id="UP000291189"/>
    </source>
</evidence>
<protein>
    <submittedName>
        <fullName evidence="3">Dihydrodipicolinate synthase family protein</fullName>
    </submittedName>
</protein>
<dbReference type="SMART" id="SM01130">
    <property type="entry name" value="DHDPS"/>
    <property type="match status" value="1"/>
</dbReference>
<gene>
    <name evidence="3" type="ORF">ETU37_00620</name>
</gene>